<dbReference type="PROSITE" id="PS50977">
    <property type="entry name" value="HTH_TETR_2"/>
    <property type="match status" value="1"/>
</dbReference>
<dbReference type="PRINTS" id="PR00455">
    <property type="entry name" value="HTHTETR"/>
</dbReference>
<dbReference type="PANTHER" id="PTHR30055:SF226">
    <property type="entry name" value="HTH-TYPE TRANSCRIPTIONAL REGULATOR PKSA"/>
    <property type="match status" value="1"/>
</dbReference>
<dbReference type="Proteomes" id="UP000321562">
    <property type="component" value="Unassembled WGS sequence"/>
</dbReference>
<evidence type="ECO:0000313" key="5">
    <source>
        <dbReference type="Proteomes" id="UP000321562"/>
    </source>
</evidence>
<accession>A0A5C6RZ78</accession>
<dbReference type="InterPro" id="IPR050109">
    <property type="entry name" value="HTH-type_TetR-like_transc_reg"/>
</dbReference>
<dbReference type="EMBL" id="VOPL01000007">
    <property type="protein sequence ID" value="TXB67463.1"/>
    <property type="molecule type" value="Genomic_DNA"/>
</dbReference>
<dbReference type="InterPro" id="IPR001647">
    <property type="entry name" value="HTH_TetR"/>
</dbReference>
<dbReference type="PROSITE" id="PS01081">
    <property type="entry name" value="HTH_TETR_1"/>
    <property type="match status" value="1"/>
</dbReference>
<feature type="DNA-binding region" description="H-T-H motif" evidence="2">
    <location>
        <begin position="40"/>
        <end position="59"/>
    </location>
</feature>
<feature type="domain" description="HTH tetR-type" evidence="3">
    <location>
        <begin position="17"/>
        <end position="77"/>
    </location>
</feature>
<protein>
    <submittedName>
        <fullName evidence="4">TetR/AcrR family transcriptional regulator</fullName>
    </submittedName>
</protein>
<dbReference type="InterPro" id="IPR009057">
    <property type="entry name" value="Homeodomain-like_sf"/>
</dbReference>
<sequence>MKDIVSYRKIPTQARAKASVDAILEATAQILQQDGVGALTTNAIAEKAGVSIGTLYQYFPDKNAILIALARQELAETSQAVAAGVSGAEQVDEAVDPLRRGIQALLQGFHGRPRSRKALIEALIANGLSDELARPVDRVMPDILSAQAKTGELKPITAYVLTRAIIGAARAALMEESAYFGTKEFEDELVRMTQVLLTAPR</sequence>
<keyword evidence="5" id="KW-1185">Reference proteome</keyword>
<name>A0A5C6RZ78_9RHOB</name>
<keyword evidence="1 2" id="KW-0238">DNA-binding</keyword>
<gene>
    <name evidence="4" type="ORF">FQV27_15300</name>
</gene>
<comment type="caution">
    <text evidence="4">The sequence shown here is derived from an EMBL/GenBank/DDBJ whole genome shotgun (WGS) entry which is preliminary data.</text>
</comment>
<dbReference type="RefSeq" id="WP_147100176.1">
    <property type="nucleotide sequence ID" value="NZ_JBHUFH010000010.1"/>
</dbReference>
<dbReference type="InterPro" id="IPR023772">
    <property type="entry name" value="DNA-bd_HTH_TetR-type_CS"/>
</dbReference>
<evidence type="ECO:0000313" key="4">
    <source>
        <dbReference type="EMBL" id="TXB67463.1"/>
    </source>
</evidence>
<evidence type="ECO:0000259" key="3">
    <source>
        <dbReference type="PROSITE" id="PS50977"/>
    </source>
</evidence>
<organism evidence="4 5">
    <name type="scientific">Paracoccus aurantiacus</name>
    <dbReference type="NCBI Taxonomy" id="2599412"/>
    <lineage>
        <taxon>Bacteria</taxon>
        <taxon>Pseudomonadati</taxon>
        <taxon>Pseudomonadota</taxon>
        <taxon>Alphaproteobacteria</taxon>
        <taxon>Rhodobacterales</taxon>
        <taxon>Paracoccaceae</taxon>
        <taxon>Paracoccus</taxon>
    </lineage>
</organism>
<dbReference type="GO" id="GO:0003700">
    <property type="term" value="F:DNA-binding transcription factor activity"/>
    <property type="evidence" value="ECO:0007669"/>
    <property type="project" value="TreeGrafter"/>
</dbReference>
<dbReference type="OrthoDB" id="9808189at2"/>
<proteinExistence type="predicted"/>
<dbReference type="Pfam" id="PF00440">
    <property type="entry name" value="TetR_N"/>
    <property type="match status" value="1"/>
</dbReference>
<dbReference type="PANTHER" id="PTHR30055">
    <property type="entry name" value="HTH-TYPE TRANSCRIPTIONAL REGULATOR RUTR"/>
    <property type="match status" value="1"/>
</dbReference>
<dbReference type="AlphaFoldDB" id="A0A5C6RZ78"/>
<reference evidence="4 5" key="1">
    <citation type="submission" date="2019-08" db="EMBL/GenBank/DDBJ databases">
        <authorList>
            <person name="Ye J."/>
        </authorList>
    </citation>
    <scope>NUCLEOTIDE SEQUENCE [LARGE SCALE GENOMIC DNA]</scope>
    <source>
        <strain evidence="4 5">TK008</strain>
    </source>
</reference>
<dbReference type="GO" id="GO:0000976">
    <property type="term" value="F:transcription cis-regulatory region binding"/>
    <property type="evidence" value="ECO:0007669"/>
    <property type="project" value="TreeGrafter"/>
</dbReference>
<evidence type="ECO:0000256" key="1">
    <source>
        <dbReference type="ARBA" id="ARBA00023125"/>
    </source>
</evidence>
<dbReference type="Gene3D" id="1.10.357.10">
    <property type="entry name" value="Tetracycline Repressor, domain 2"/>
    <property type="match status" value="1"/>
</dbReference>
<dbReference type="SUPFAM" id="SSF46689">
    <property type="entry name" value="Homeodomain-like"/>
    <property type="match status" value="1"/>
</dbReference>
<evidence type="ECO:0000256" key="2">
    <source>
        <dbReference type="PROSITE-ProRule" id="PRU00335"/>
    </source>
</evidence>